<name>A0A0H2QY00_9AGAM</name>
<sequence length="162" mass="18861">FGIRNYESGFKFRRSGHDESVEKSASKFEVLVLRYDPVDYRLEQTQEGLQDVTGPLGWENRHESSPKDEELLSPGCPYMRNHDTHEKSIQDRIKNDRVPKSRYWCSVPSWNFNVVHREGWSLNLFCIREWSEDAKDASIFETFSGFTIDETLANTAPATPRL</sequence>
<accession>A0A0H2QY00</accession>
<feature type="region of interest" description="Disordered" evidence="1">
    <location>
        <begin position="52"/>
        <end position="74"/>
    </location>
</feature>
<evidence type="ECO:0000313" key="3">
    <source>
        <dbReference type="Proteomes" id="UP000053477"/>
    </source>
</evidence>
<gene>
    <name evidence="2" type="ORF">SCHPADRAFT_897039</name>
</gene>
<evidence type="ECO:0000256" key="1">
    <source>
        <dbReference type="SAM" id="MobiDB-lite"/>
    </source>
</evidence>
<feature type="non-terminal residue" evidence="2">
    <location>
        <position position="1"/>
    </location>
</feature>
<feature type="compositionally biased region" description="Basic and acidic residues" evidence="1">
    <location>
        <begin position="59"/>
        <end position="70"/>
    </location>
</feature>
<evidence type="ECO:0000313" key="2">
    <source>
        <dbReference type="EMBL" id="KLO04425.1"/>
    </source>
</evidence>
<reference evidence="2 3" key="1">
    <citation type="submission" date="2015-04" db="EMBL/GenBank/DDBJ databases">
        <title>Complete genome sequence of Schizopora paradoxa KUC8140, a cosmopolitan wood degrader in East Asia.</title>
        <authorList>
            <consortium name="DOE Joint Genome Institute"/>
            <person name="Min B."/>
            <person name="Park H."/>
            <person name="Jang Y."/>
            <person name="Kim J.-J."/>
            <person name="Kim K.H."/>
            <person name="Pangilinan J."/>
            <person name="Lipzen A."/>
            <person name="Riley R."/>
            <person name="Grigoriev I.V."/>
            <person name="Spatafora J.W."/>
            <person name="Choi I.-G."/>
        </authorList>
    </citation>
    <scope>NUCLEOTIDE SEQUENCE [LARGE SCALE GENOMIC DNA]</scope>
    <source>
        <strain evidence="2 3">KUC8140</strain>
    </source>
</reference>
<dbReference type="Proteomes" id="UP000053477">
    <property type="component" value="Unassembled WGS sequence"/>
</dbReference>
<dbReference type="AlphaFoldDB" id="A0A0H2QY00"/>
<dbReference type="EMBL" id="KQ086547">
    <property type="protein sequence ID" value="KLO04425.1"/>
    <property type="molecule type" value="Genomic_DNA"/>
</dbReference>
<dbReference type="InParanoid" id="A0A0H2QY00"/>
<proteinExistence type="predicted"/>
<organism evidence="2 3">
    <name type="scientific">Schizopora paradoxa</name>
    <dbReference type="NCBI Taxonomy" id="27342"/>
    <lineage>
        <taxon>Eukaryota</taxon>
        <taxon>Fungi</taxon>
        <taxon>Dikarya</taxon>
        <taxon>Basidiomycota</taxon>
        <taxon>Agaricomycotina</taxon>
        <taxon>Agaricomycetes</taxon>
        <taxon>Hymenochaetales</taxon>
        <taxon>Schizoporaceae</taxon>
        <taxon>Schizopora</taxon>
    </lineage>
</organism>
<keyword evidence="3" id="KW-1185">Reference proteome</keyword>
<protein>
    <submittedName>
        <fullName evidence="2">Uncharacterized protein</fullName>
    </submittedName>
</protein>